<feature type="transmembrane region" description="Helical" evidence="12">
    <location>
        <begin position="90"/>
        <end position="110"/>
    </location>
</feature>
<comment type="subcellular location">
    <subcellularLocation>
        <location evidence="1">Membrane</location>
        <topology evidence="1">Multi-pass membrane protein</topology>
    </subcellularLocation>
</comment>
<dbReference type="AlphaFoldDB" id="A0A267G0V5"/>
<keyword evidence="4 11" id="KW-0812">Transmembrane</keyword>
<dbReference type="InterPro" id="IPR001873">
    <property type="entry name" value="ENaC"/>
</dbReference>
<evidence type="ECO:0000256" key="4">
    <source>
        <dbReference type="ARBA" id="ARBA00022692"/>
    </source>
</evidence>
<name>A0A267G0V5_9PLAT</name>
<evidence type="ECO:0000256" key="6">
    <source>
        <dbReference type="ARBA" id="ARBA00023053"/>
    </source>
</evidence>
<dbReference type="GO" id="GO:0015280">
    <property type="term" value="F:ligand-gated sodium channel activity"/>
    <property type="evidence" value="ECO:0007669"/>
    <property type="project" value="TreeGrafter"/>
</dbReference>
<evidence type="ECO:0000256" key="7">
    <source>
        <dbReference type="ARBA" id="ARBA00023065"/>
    </source>
</evidence>
<dbReference type="STRING" id="282301.A0A267G0V5"/>
<sequence length="586" mass="65252">HLKKAPQPIGRAREPLAAAFIWPAALLRCPAQPRGFPAAKPPAAVAMTPEAARRERSFCSFLLATFIDNTSMRGFRKCCGSRYAALRLHWLFYIASMTVILAYGSFNLFAEFFTYNKSYQIEEVLNDPTPFPSLTVCSLSPFSPEAASLWRSGEVPSPARFSRDLRHGMGRMVRLGRYADAASLFRNDKMATYFQFISESQATQLGHQLAELVPFCVMRHSNNANPSVAHEEKCNFKVTGARLHHPEYLVCYDLELDDAESIYVSSLSLILSNAHLNEYLLHNISSTAGGGVRVSRDPADKEHVFDIFNQGAGFRIVLHEPGTHPLADTDGFSVQMRTSTLIKYKAVKVQKLDYPAGECADSARLPDILDDDSRYKYTFAACLSSQIGQLIRRQCNCTSAFHVRPPAAGPAAPYCGHYSAENPLDFIRRLDCVRNLNLSNLMASVMHSTCQKPCTTFHYESHLSSSNWTPQVWQIHWMMHISSALKQVMDNPFDQHFSEQLQRLINFTDLESVAGAPEVEALKVFESELAEKMALVTVTRMNYNTLVKQEALQITPSALMSRLGGLGSLTIGSPSPALSSWLNSST</sequence>
<feature type="non-terminal residue" evidence="13">
    <location>
        <position position="1"/>
    </location>
</feature>
<protein>
    <recommendedName>
        <fullName evidence="15">Amiloride-sensitive sodium channel</fullName>
    </recommendedName>
</protein>
<keyword evidence="7 11" id="KW-0406">Ion transport</keyword>
<evidence type="ECO:0000256" key="5">
    <source>
        <dbReference type="ARBA" id="ARBA00022989"/>
    </source>
</evidence>
<dbReference type="Proteomes" id="UP000215902">
    <property type="component" value="Unassembled WGS sequence"/>
</dbReference>
<dbReference type="Gene3D" id="2.60.470.10">
    <property type="entry name" value="Acid-sensing ion channels like domains"/>
    <property type="match status" value="1"/>
</dbReference>
<evidence type="ECO:0000256" key="12">
    <source>
        <dbReference type="SAM" id="Phobius"/>
    </source>
</evidence>
<evidence type="ECO:0000313" key="13">
    <source>
        <dbReference type="EMBL" id="PAA79606.1"/>
    </source>
</evidence>
<keyword evidence="2 11" id="KW-0813">Transport</keyword>
<keyword evidence="3 11" id="KW-0894">Sodium channel</keyword>
<reference evidence="13 14" key="1">
    <citation type="submission" date="2017-06" db="EMBL/GenBank/DDBJ databases">
        <title>A platform for efficient transgenesis in Macrostomum lignano, a flatworm model organism for stem cell research.</title>
        <authorList>
            <person name="Berezikov E."/>
        </authorList>
    </citation>
    <scope>NUCLEOTIDE SEQUENCE [LARGE SCALE GENOMIC DNA]</scope>
    <source>
        <strain evidence="13">DV1</strain>
        <tissue evidence="13">Whole organism</tissue>
    </source>
</reference>
<gene>
    <name evidence="13" type="ORF">BOX15_Mlig024322g3</name>
</gene>
<accession>A0A267G0V5</accession>
<keyword evidence="10 11" id="KW-0407">Ion channel</keyword>
<evidence type="ECO:0000256" key="10">
    <source>
        <dbReference type="ARBA" id="ARBA00023303"/>
    </source>
</evidence>
<keyword evidence="14" id="KW-1185">Reference proteome</keyword>
<evidence type="ECO:0000313" key="14">
    <source>
        <dbReference type="Proteomes" id="UP000215902"/>
    </source>
</evidence>
<evidence type="ECO:0000256" key="2">
    <source>
        <dbReference type="ARBA" id="ARBA00022448"/>
    </source>
</evidence>
<dbReference type="PRINTS" id="PR01078">
    <property type="entry name" value="AMINACHANNEL"/>
</dbReference>
<dbReference type="Pfam" id="PF00858">
    <property type="entry name" value="ASC"/>
    <property type="match status" value="1"/>
</dbReference>
<keyword evidence="8 12" id="KW-0472">Membrane</keyword>
<evidence type="ECO:0000256" key="9">
    <source>
        <dbReference type="ARBA" id="ARBA00023201"/>
    </source>
</evidence>
<dbReference type="EMBL" id="NIVC01000625">
    <property type="protein sequence ID" value="PAA79606.1"/>
    <property type="molecule type" value="Genomic_DNA"/>
</dbReference>
<evidence type="ECO:0000256" key="8">
    <source>
        <dbReference type="ARBA" id="ARBA00023136"/>
    </source>
</evidence>
<comment type="caution">
    <text evidence="13">The sequence shown here is derived from an EMBL/GenBank/DDBJ whole genome shotgun (WGS) entry which is preliminary data.</text>
</comment>
<proteinExistence type="inferred from homology"/>
<evidence type="ECO:0000256" key="3">
    <source>
        <dbReference type="ARBA" id="ARBA00022461"/>
    </source>
</evidence>
<evidence type="ECO:0000256" key="11">
    <source>
        <dbReference type="RuleBase" id="RU000679"/>
    </source>
</evidence>
<dbReference type="PANTHER" id="PTHR11690">
    <property type="entry name" value="AMILORIDE-SENSITIVE SODIUM CHANNEL-RELATED"/>
    <property type="match status" value="1"/>
</dbReference>
<dbReference type="PANTHER" id="PTHR11690:SF248">
    <property type="entry name" value="PICKPOCKET 17, ISOFORM A"/>
    <property type="match status" value="1"/>
</dbReference>
<keyword evidence="5 12" id="KW-1133">Transmembrane helix</keyword>
<evidence type="ECO:0000256" key="1">
    <source>
        <dbReference type="ARBA" id="ARBA00004141"/>
    </source>
</evidence>
<keyword evidence="9 11" id="KW-0739">Sodium transport</keyword>
<keyword evidence="6" id="KW-0915">Sodium</keyword>
<comment type="similarity">
    <text evidence="11">Belongs to the amiloride-sensitive sodium channel (TC 1.A.6) family.</text>
</comment>
<dbReference type="GO" id="GO:0005886">
    <property type="term" value="C:plasma membrane"/>
    <property type="evidence" value="ECO:0007669"/>
    <property type="project" value="TreeGrafter"/>
</dbReference>
<evidence type="ECO:0008006" key="15">
    <source>
        <dbReference type="Google" id="ProtNLM"/>
    </source>
</evidence>
<organism evidence="13 14">
    <name type="scientific">Macrostomum lignano</name>
    <dbReference type="NCBI Taxonomy" id="282301"/>
    <lineage>
        <taxon>Eukaryota</taxon>
        <taxon>Metazoa</taxon>
        <taxon>Spiralia</taxon>
        <taxon>Lophotrochozoa</taxon>
        <taxon>Platyhelminthes</taxon>
        <taxon>Rhabditophora</taxon>
        <taxon>Macrostomorpha</taxon>
        <taxon>Macrostomida</taxon>
        <taxon>Macrostomidae</taxon>
        <taxon>Macrostomum</taxon>
    </lineage>
</organism>